<reference evidence="2" key="1">
    <citation type="journal article" date="2022" name="bioRxiv">
        <title>Sequencing and chromosome-scale assembly of the giantPleurodeles waltlgenome.</title>
        <authorList>
            <person name="Brown T."/>
            <person name="Elewa A."/>
            <person name="Iarovenko S."/>
            <person name="Subramanian E."/>
            <person name="Araus A.J."/>
            <person name="Petzold A."/>
            <person name="Susuki M."/>
            <person name="Suzuki K.-i.T."/>
            <person name="Hayashi T."/>
            <person name="Toyoda A."/>
            <person name="Oliveira C."/>
            <person name="Osipova E."/>
            <person name="Leigh N.D."/>
            <person name="Simon A."/>
            <person name="Yun M.H."/>
        </authorList>
    </citation>
    <scope>NUCLEOTIDE SEQUENCE</scope>
    <source>
        <strain evidence="2">20211129_DDA</strain>
        <tissue evidence="2">Liver</tissue>
    </source>
</reference>
<dbReference type="Proteomes" id="UP001066276">
    <property type="component" value="Chromosome 6"/>
</dbReference>
<gene>
    <name evidence="2" type="ORF">NDU88_006998</name>
</gene>
<protein>
    <submittedName>
        <fullName evidence="2">Uncharacterized protein</fullName>
    </submittedName>
</protein>
<name>A0AAV7QLN1_PLEWA</name>
<dbReference type="AlphaFoldDB" id="A0AAV7QLN1"/>
<comment type="caution">
    <text evidence="2">The sequence shown here is derived from an EMBL/GenBank/DDBJ whole genome shotgun (WGS) entry which is preliminary data.</text>
</comment>
<feature type="region of interest" description="Disordered" evidence="1">
    <location>
        <begin position="61"/>
        <end position="104"/>
    </location>
</feature>
<feature type="compositionally biased region" description="Low complexity" evidence="1">
    <location>
        <begin position="65"/>
        <end position="76"/>
    </location>
</feature>
<organism evidence="2 3">
    <name type="scientific">Pleurodeles waltl</name>
    <name type="common">Iberian ribbed newt</name>
    <dbReference type="NCBI Taxonomy" id="8319"/>
    <lineage>
        <taxon>Eukaryota</taxon>
        <taxon>Metazoa</taxon>
        <taxon>Chordata</taxon>
        <taxon>Craniata</taxon>
        <taxon>Vertebrata</taxon>
        <taxon>Euteleostomi</taxon>
        <taxon>Amphibia</taxon>
        <taxon>Batrachia</taxon>
        <taxon>Caudata</taxon>
        <taxon>Salamandroidea</taxon>
        <taxon>Salamandridae</taxon>
        <taxon>Pleurodelinae</taxon>
        <taxon>Pleurodeles</taxon>
    </lineage>
</organism>
<evidence type="ECO:0000313" key="3">
    <source>
        <dbReference type="Proteomes" id="UP001066276"/>
    </source>
</evidence>
<keyword evidence="3" id="KW-1185">Reference proteome</keyword>
<dbReference type="EMBL" id="JANPWB010000010">
    <property type="protein sequence ID" value="KAJ1140649.1"/>
    <property type="molecule type" value="Genomic_DNA"/>
</dbReference>
<accession>A0AAV7QLN1</accession>
<evidence type="ECO:0000256" key="1">
    <source>
        <dbReference type="SAM" id="MobiDB-lite"/>
    </source>
</evidence>
<proteinExistence type="predicted"/>
<feature type="compositionally biased region" description="Low complexity" evidence="1">
    <location>
        <begin position="129"/>
        <end position="142"/>
    </location>
</feature>
<sequence length="154" mass="15666">MCLCSRGGPIGNRATPVFTVLGEAPLQGGHQQVQQCPHSAAGSRLQNLGLGRFRRLSPAAPPVHAAARYSREAAASEGRKGRRSLHSPGSPARAATFTGPDPGVPPLRSLFGSAAGWFSAQAVCAGALGRGSRAGPSGAGLSSDRHFRSPGHAP</sequence>
<feature type="region of interest" description="Disordered" evidence="1">
    <location>
        <begin position="129"/>
        <end position="154"/>
    </location>
</feature>
<evidence type="ECO:0000313" key="2">
    <source>
        <dbReference type="EMBL" id="KAJ1140649.1"/>
    </source>
</evidence>